<feature type="domain" description="ImpA N-terminal" evidence="1">
    <location>
        <begin position="17"/>
        <end position="140"/>
    </location>
</feature>
<dbReference type="Pfam" id="PF06812">
    <property type="entry name" value="ImpA_N"/>
    <property type="match status" value="1"/>
</dbReference>
<dbReference type="EMBL" id="SITJ01000059">
    <property type="protein sequence ID" value="TBL68518.1"/>
    <property type="molecule type" value="Genomic_DNA"/>
</dbReference>
<evidence type="ECO:0000259" key="1">
    <source>
        <dbReference type="Pfam" id="PF06812"/>
    </source>
</evidence>
<organism evidence="2 3">
    <name type="scientific">Hafnia alvei</name>
    <dbReference type="NCBI Taxonomy" id="569"/>
    <lineage>
        <taxon>Bacteria</taxon>
        <taxon>Pseudomonadati</taxon>
        <taxon>Pseudomonadota</taxon>
        <taxon>Gammaproteobacteria</taxon>
        <taxon>Enterobacterales</taxon>
        <taxon>Hafniaceae</taxon>
        <taxon>Hafnia</taxon>
    </lineage>
</organism>
<dbReference type="RefSeq" id="WP_130970684.1">
    <property type="nucleotide sequence ID" value="NZ_SITJ01000059.1"/>
</dbReference>
<dbReference type="PANTHER" id="PTHR37951:SF1">
    <property type="entry name" value="TYPE VI SECRETION SYSTEM COMPONENT TSSA1"/>
    <property type="match status" value="1"/>
</dbReference>
<dbReference type="PANTHER" id="PTHR37951">
    <property type="entry name" value="CYTOPLASMIC PROTEIN-RELATED"/>
    <property type="match status" value="1"/>
</dbReference>
<protein>
    <recommendedName>
        <fullName evidence="1">ImpA N-terminal domain-containing protein</fullName>
    </recommendedName>
</protein>
<accession>A0ABD7Q6P8</accession>
<evidence type="ECO:0000313" key="2">
    <source>
        <dbReference type="EMBL" id="TBL68518.1"/>
    </source>
</evidence>
<dbReference type="InterPro" id="IPR010657">
    <property type="entry name" value="ImpA_N"/>
</dbReference>
<evidence type="ECO:0000313" key="3">
    <source>
        <dbReference type="Proteomes" id="UP000291600"/>
    </source>
</evidence>
<comment type="caution">
    <text evidence="2">The sequence shown here is derived from an EMBL/GenBank/DDBJ whole genome shotgun (WGS) entry which is preliminary data.</text>
</comment>
<dbReference type="Proteomes" id="UP000291600">
    <property type="component" value="Unassembled WGS sequence"/>
</dbReference>
<dbReference type="AlphaFoldDB" id="A0ABD7Q6P8"/>
<proteinExistence type="predicted"/>
<name>A0ABD7Q6P8_HAFAL</name>
<sequence length="357" mass="40124">MHQMTKLSCSEYYQQIMQPISEDTPCGVSLDYDPTFIMLQSRLQPKQGAEYGNFIESVEPINWTEIERECLALLSKSKDIRLIVILIRSQIRKNGLTALAEGTEALHALLLAWPDDLHPQLLDEGEFAPMLRANAIAELENVNGLLADLRNHLLPKAAGLHISVKEFEKAHQIPREENTLSDAAIDALVQEWQLNAWELIQPLNQAYFFVREIKKTLEKTLVHEAPELSILESILSIFPNKFGNESVSIPIPLETTSTDASEDNAVVSLYDDLTKSPNTLPNSTLTSANIDVPRGIQCRDDARSLIQAVRGWFEITEPSSPIIQVLKYAEESIGRNFADLLKMFPPEIVAILNQEKE</sequence>
<gene>
    <name evidence="2" type="ORF">EYY96_07485</name>
</gene>
<dbReference type="InterPro" id="IPR017740">
    <property type="entry name" value="TssA-like"/>
</dbReference>
<reference evidence="2 3" key="1">
    <citation type="submission" date="2019-02" db="EMBL/GenBank/DDBJ databases">
        <title>Comparative genomic analysis of the Hafnia genus genomes.</title>
        <authorList>
            <person name="Zhiqiu Y."/>
            <person name="Chao Y."/>
            <person name="Yuhui D."/>
            <person name="Di H."/>
            <person name="Bin L."/>
        </authorList>
    </citation>
    <scope>NUCLEOTIDE SEQUENCE [LARGE SCALE GENOMIC DNA]</scope>
    <source>
        <strain evidence="2 3">PCM_1210</strain>
    </source>
</reference>